<dbReference type="GO" id="GO:0042393">
    <property type="term" value="F:histone binding"/>
    <property type="evidence" value="ECO:0007669"/>
    <property type="project" value="TreeGrafter"/>
</dbReference>
<dbReference type="GO" id="GO:0000785">
    <property type="term" value="C:chromatin"/>
    <property type="evidence" value="ECO:0007669"/>
    <property type="project" value="TreeGrafter"/>
</dbReference>
<dbReference type="GO" id="GO:0006335">
    <property type="term" value="P:DNA replication-dependent chromatin assembly"/>
    <property type="evidence" value="ECO:0007669"/>
    <property type="project" value="TreeGrafter"/>
</dbReference>
<evidence type="ECO:0000256" key="1">
    <source>
        <dbReference type="ARBA" id="ARBA00004123"/>
    </source>
</evidence>
<dbReference type="Proteomes" id="UP000694404">
    <property type="component" value="Unplaced"/>
</dbReference>
<organism evidence="8 9">
    <name type="scientific">Chelonoidis abingdonii</name>
    <name type="common">Abingdon island giant tortoise</name>
    <name type="synonym">Testudo abingdonii</name>
    <dbReference type="NCBI Taxonomy" id="106734"/>
    <lineage>
        <taxon>Eukaryota</taxon>
        <taxon>Metazoa</taxon>
        <taxon>Chordata</taxon>
        <taxon>Craniata</taxon>
        <taxon>Vertebrata</taxon>
        <taxon>Euteleostomi</taxon>
        <taxon>Archelosauria</taxon>
        <taxon>Testudinata</taxon>
        <taxon>Testudines</taxon>
        <taxon>Cryptodira</taxon>
        <taxon>Durocryptodira</taxon>
        <taxon>Testudinoidea</taxon>
        <taxon>Testudinidae</taxon>
        <taxon>Chelonoidis</taxon>
    </lineage>
</organism>
<evidence type="ECO:0000313" key="9">
    <source>
        <dbReference type="Proteomes" id="UP000694404"/>
    </source>
</evidence>
<name>A0A8C0HAZ2_CHEAB</name>
<dbReference type="OMA" id="FRCRIIF"/>
<protein>
    <submittedName>
        <fullName evidence="8">Uncharacterized protein</fullName>
    </submittedName>
</protein>
<comment type="subcellular location">
    <subcellularLocation>
        <location evidence="1">Nucleus</location>
    </subcellularLocation>
</comment>
<keyword evidence="7" id="KW-0539">Nucleus</keyword>
<dbReference type="AlphaFoldDB" id="A0A8C0HAZ2"/>
<reference evidence="8" key="2">
    <citation type="submission" date="2025-09" db="UniProtKB">
        <authorList>
            <consortium name="Ensembl"/>
        </authorList>
    </citation>
    <scope>IDENTIFICATION</scope>
</reference>
<evidence type="ECO:0000256" key="7">
    <source>
        <dbReference type="ARBA" id="ARBA00023242"/>
    </source>
</evidence>
<dbReference type="PANTHER" id="PTHR12040">
    <property type="entry name" value="ANTI-SILENCING PROTEIN 1"/>
    <property type="match status" value="1"/>
</dbReference>
<reference evidence="8" key="1">
    <citation type="submission" date="2025-08" db="UniProtKB">
        <authorList>
            <consortium name="Ensembl"/>
        </authorList>
    </citation>
    <scope>IDENTIFICATION</scope>
</reference>
<dbReference type="InterPro" id="IPR006818">
    <property type="entry name" value="ASF1-like"/>
</dbReference>
<keyword evidence="4" id="KW-0805">Transcription regulation</keyword>
<dbReference type="GeneTree" id="ENSGT00950000185740"/>
<keyword evidence="6" id="KW-0143">Chaperone</keyword>
<evidence type="ECO:0000313" key="8">
    <source>
        <dbReference type="Ensembl" id="ENSCABP00000019392.1"/>
    </source>
</evidence>
<dbReference type="GO" id="GO:0005634">
    <property type="term" value="C:nucleus"/>
    <property type="evidence" value="ECO:0007669"/>
    <property type="project" value="UniProtKB-SubCell"/>
</dbReference>
<dbReference type="Pfam" id="PF04729">
    <property type="entry name" value="ASF1_hist_chap"/>
    <property type="match status" value="1"/>
</dbReference>
<evidence type="ECO:0000256" key="6">
    <source>
        <dbReference type="ARBA" id="ARBA00023186"/>
    </source>
</evidence>
<evidence type="ECO:0000256" key="3">
    <source>
        <dbReference type="ARBA" id="ARBA00022853"/>
    </source>
</evidence>
<dbReference type="InterPro" id="IPR036747">
    <property type="entry name" value="ASF1-like_sf"/>
</dbReference>
<keyword evidence="9" id="KW-1185">Reference proteome</keyword>
<dbReference type="SUPFAM" id="SSF101546">
    <property type="entry name" value="ASF1-like"/>
    <property type="match status" value="1"/>
</dbReference>
<keyword evidence="3" id="KW-0156">Chromatin regulator</keyword>
<evidence type="ECO:0000256" key="2">
    <source>
        <dbReference type="ARBA" id="ARBA00006051"/>
    </source>
</evidence>
<keyword evidence="5" id="KW-0804">Transcription</keyword>
<dbReference type="Gene3D" id="2.60.40.1490">
    <property type="entry name" value="Histone chaperone ASF1-like"/>
    <property type="match status" value="1"/>
</dbReference>
<evidence type="ECO:0000256" key="5">
    <source>
        <dbReference type="ARBA" id="ARBA00023163"/>
    </source>
</evidence>
<proteinExistence type="inferred from homology"/>
<comment type="similarity">
    <text evidence="2">Belongs to the ASF1 family.</text>
</comment>
<sequence>MCKIDVSQVSVVSVLENSGPFDYLFCFQVRFECRKVLPHKLEWKIIYMASAESEKYDQVFDSALAKAPTPFRCRIIFPWVGAW</sequence>
<evidence type="ECO:0000256" key="4">
    <source>
        <dbReference type="ARBA" id="ARBA00023015"/>
    </source>
</evidence>
<accession>A0A8C0HAZ2</accession>
<dbReference type="Ensembl" id="ENSCABT00000021251.1">
    <property type="protein sequence ID" value="ENSCABP00000019392.1"/>
    <property type="gene ID" value="ENSCABG00000014317.1"/>
</dbReference>
<dbReference type="PANTHER" id="PTHR12040:SF22">
    <property type="entry name" value="HISTONE CHAPERONE ASF1B"/>
    <property type="match status" value="1"/>
</dbReference>